<dbReference type="GO" id="GO:0005886">
    <property type="term" value="C:plasma membrane"/>
    <property type="evidence" value="ECO:0007669"/>
    <property type="project" value="UniProtKB-SubCell"/>
</dbReference>
<dbReference type="FunFam" id="1.10.3470.10:FF:000001">
    <property type="entry name" value="Vitamin B12 ABC transporter permease BtuC"/>
    <property type="match status" value="1"/>
</dbReference>
<gene>
    <name evidence="9" type="ORF">HUG15_11715</name>
</gene>
<dbReference type="PANTHER" id="PTHR30472:SF58">
    <property type="entry name" value="IRON(3+)-HYDROXAMATE IMPORT SYSTEM PERMEASE PROTEIN FHUB"/>
    <property type="match status" value="1"/>
</dbReference>
<dbReference type="PANTHER" id="PTHR30472">
    <property type="entry name" value="FERRIC ENTEROBACTIN TRANSPORT SYSTEM PERMEASE PROTEIN"/>
    <property type="match status" value="1"/>
</dbReference>
<reference evidence="9 10" key="1">
    <citation type="submission" date="2020-06" db="EMBL/GenBank/DDBJ databases">
        <title>Genomic analysis of Salicibibacter sp. NKC5-3.</title>
        <authorList>
            <person name="Oh Y.J."/>
        </authorList>
    </citation>
    <scope>NUCLEOTIDE SEQUENCE [LARGE SCALE GENOMIC DNA]</scope>
    <source>
        <strain evidence="9 10">NKC5-3</strain>
    </source>
</reference>
<evidence type="ECO:0000256" key="3">
    <source>
        <dbReference type="ARBA" id="ARBA00022448"/>
    </source>
</evidence>
<evidence type="ECO:0000313" key="10">
    <source>
        <dbReference type="Proteomes" id="UP000595823"/>
    </source>
</evidence>
<keyword evidence="5 8" id="KW-0812">Transmembrane</keyword>
<dbReference type="InterPro" id="IPR037294">
    <property type="entry name" value="ABC_BtuC-like"/>
</dbReference>
<dbReference type="Gene3D" id="1.10.3470.10">
    <property type="entry name" value="ABC transporter involved in vitamin B12 uptake, BtuC"/>
    <property type="match status" value="1"/>
</dbReference>
<evidence type="ECO:0000256" key="1">
    <source>
        <dbReference type="ARBA" id="ARBA00004651"/>
    </source>
</evidence>
<keyword evidence="6 8" id="KW-1133">Transmembrane helix</keyword>
<evidence type="ECO:0000256" key="6">
    <source>
        <dbReference type="ARBA" id="ARBA00022989"/>
    </source>
</evidence>
<proteinExistence type="inferred from homology"/>
<keyword evidence="10" id="KW-1185">Reference proteome</keyword>
<feature type="transmembrane region" description="Helical" evidence="8">
    <location>
        <begin position="102"/>
        <end position="123"/>
    </location>
</feature>
<dbReference type="KEGG" id="scia:HUG15_11715"/>
<evidence type="ECO:0000256" key="4">
    <source>
        <dbReference type="ARBA" id="ARBA00022475"/>
    </source>
</evidence>
<feature type="transmembrane region" description="Helical" evidence="8">
    <location>
        <begin position="247"/>
        <end position="274"/>
    </location>
</feature>
<feature type="transmembrane region" description="Helical" evidence="8">
    <location>
        <begin position="207"/>
        <end position="226"/>
    </location>
</feature>
<dbReference type="Proteomes" id="UP000595823">
    <property type="component" value="Chromosome"/>
</dbReference>
<feature type="transmembrane region" description="Helical" evidence="8">
    <location>
        <begin position="160"/>
        <end position="182"/>
    </location>
</feature>
<keyword evidence="7 8" id="KW-0472">Membrane</keyword>
<feature type="transmembrane region" description="Helical" evidence="8">
    <location>
        <begin position="73"/>
        <end position="90"/>
    </location>
</feature>
<evidence type="ECO:0000256" key="8">
    <source>
        <dbReference type="SAM" id="Phobius"/>
    </source>
</evidence>
<evidence type="ECO:0000313" key="9">
    <source>
        <dbReference type="EMBL" id="QQK76158.1"/>
    </source>
</evidence>
<evidence type="ECO:0000256" key="7">
    <source>
        <dbReference type="ARBA" id="ARBA00023136"/>
    </source>
</evidence>
<dbReference type="Pfam" id="PF01032">
    <property type="entry name" value="FecCD"/>
    <property type="match status" value="1"/>
</dbReference>
<evidence type="ECO:0000256" key="5">
    <source>
        <dbReference type="ARBA" id="ARBA00022692"/>
    </source>
</evidence>
<feature type="transmembrane region" description="Helical" evidence="8">
    <location>
        <begin position="318"/>
        <end position="335"/>
    </location>
</feature>
<evidence type="ECO:0000256" key="2">
    <source>
        <dbReference type="ARBA" id="ARBA00007935"/>
    </source>
</evidence>
<comment type="subcellular location">
    <subcellularLocation>
        <location evidence="1">Cell membrane</location>
        <topology evidence="1">Multi-pass membrane protein</topology>
    </subcellularLocation>
</comment>
<feature type="transmembrane region" description="Helical" evidence="8">
    <location>
        <begin position="129"/>
        <end position="148"/>
    </location>
</feature>
<comment type="similarity">
    <text evidence="2">Belongs to the binding-protein-dependent transport system permease family. FecCD subfamily.</text>
</comment>
<dbReference type="RefSeq" id="WP_200123293.1">
    <property type="nucleotide sequence ID" value="NZ_CP054705.1"/>
</dbReference>
<dbReference type="AlphaFoldDB" id="A0A7T7CBR3"/>
<keyword evidence="3" id="KW-0813">Transport</keyword>
<dbReference type="GO" id="GO:0033214">
    <property type="term" value="P:siderophore-iron import into cell"/>
    <property type="evidence" value="ECO:0007669"/>
    <property type="project" value="TreeGrafter"/>
</dbReference>
<dbReference type="InterPro" id="IPR000522">
    <property type="entry name" value="ABC_transptr_permease_BtuC"/>
</dbReference>
<organism evidence="9 10">
    <name type="scientific">Salicibibacter cibarius</name>
    <dbReference type="NCBI Taxonomy" id="2743000"/>
    <lineage>
        <taxon>Bacteria</taxon>
        <taxon>Bacillati</taxon>
        <taxon>Bacillota</taxon>
        <taxon>Bacilli</taxon>
        <taxon>Bacillales</taxon>
        <taxon>Bacillaceae</taxon>
        <taxon>Salicibibacter</taxon>
    </lineage>
</organism>
<sequence length="343" mass="36230">MMVHHEKQLQSSRAITGTTVILISLALMVFGFYYSITSGAADISGADVRQAFSHFNAEKETHLIVMDLRLPRALAALLVGAGFAVAGALMQGVTQNPLADPGLLGVNAGAQFMLVIVFAFFPFLPFSSIILFCFVGGGFGALLVYGIAFLSAGGMTPVKLALAGAVVSAVLVGVSQGLAILFELNYEMAFWEAGGVAGAEWTQVRVIIPWILLGLVIAILLSSYITMLNLGEEMAKGLGQRVNLIKIGAAVSVFLLAGAAVSTVGGVSFVGLLVPHIVRYLTGTDYRWIVPCSALVGAAAVLWADIGAKMVNAPYETPLGSIISLVGVPFFIYLARRQRRELY</sequence>
<feature type="transmembrane region" description="Helical" evidence="8">
    <location>
        <begin position="286"/>
        <end position="306"/>
    </location>
</feature>
<dbReference type="EMBL" id="CP054705">
    <property type="protein sequence ID" value="QQK76158.1"/>
    <property type="molecule type" value="Genomic_DNA"/>
</dbReference>
<name>A0A7T7CBR3_9BACI</name>
<dbReference type="GO" id="GO:0022857">
    <property type="term" value="F:transmembrane transporter activity"/>
    <property type="evidence" value="ECO:0007669"/>
    <property type="project" value="InterPro"/>
</dbReference>
<dbReference type="SUPFAM" id="SSF81345">
    <property type="entry name" value="ABC transporter involved in vitamin B12 uptake, BtuC"/>
    <property type="match status" value="1"/>
</dbReference>
<feature type="transmembrane region" description="Helical" evidence="8">
    <location>
        <begin position="12"/>
        <end position="34"/>
    </location>
</feature>
<protein>
    <submittedName>
        <fullName evidence="9">Iron ABC transporter permease</fullName>
    </submittedName>
</protein>
<dbReference type="CDD" id="cd06550">
    <property type="entry name" value="TM_ABC_iron-siderophores_like"/>
    <property type="match status" value="1"/>
</dbReference>
<keyword evidence="4" id="KW-1003">Cell membrane</keyword>
<accession>A0A7T7CBR3</accession>